<evidence type="ECO:0000313" key="4">
    <source>
        <dbReference type="EMBL" id="SFR37332.1"/>
    </source>
</evidence>
<keyword evidence="2" id="KW-0012">Acyltransferase</keyword>
<dbReference type="Proteomes" id="UP000199658">
    <property type="component" value="Unassembled WGS sequence"/>
</dbReference>
<evidence type="ECO:0000256" key="1">
    <source>
        <dbReference type="ARBA" id="ARBA00022679"/>
    </source>
</evidence>
<accession>A0A1I6G593</accession>
<dbReference type="Pfam" id="PF00583">
    <property type="entry name" value="Acetyltransf_1"/>
    <property type="match status" value="1"/>
</dbReference>
<proteinExistence type="predicted"/>
<name>A0A1I6G593_9RHOB</name>
<dbReference type="CDD" id="cd04301">
    <property type="entry name" value="NAT_SF"/>
    <property type="match status" value="1"/>
</dbReference>
<keyword evidence="1 4" id="KW-0808">Transferase</keyword>
<dbReference type="SUPFAM" id="SSF55729">
    <property type="entry name" value="Acyl-CoA N-acyltransferases (Nat)"/>
    <property type="match status" value="1"/>
</dbReference>
<feature type="domain" description="N-acetyltransferase" evidence="3">
    <location>
        <begin position="4"/>
        <end position="161"/>
    </location>
</feature>
<dbReference type="InterPro" id="IPR016181">
    <property type="entry name" value="Acyl_CoA_acyltransferase"/>
</dbReference>
<keyword evidence="5" id="KW-1185">Reference proteome</keyword>
<evidence type="ECO:0000313" key="5">
    <source>
        <dbReference type="Proteomes" id="UP000199658"/>
    </source>
</evidence>
<evidence type="ECO:0000256" key="2">
    <source>
        <dbReference type="ARBA" id="ARBA00023315"/>
    </source>
</evidence>
<evidence type="ECO:0000259" key="3">
    <source>
        <dbReference type="PROSITE" id="PS51186"/>
    </source>
</evidence>
<sequence length="169" mass="18665">MDDLRIIQLDADADFARVSDLCDRAADYVMLEEGNPPNEAYVHKTLTDAPPVCGPEDIFLRGVERPDGTLAGIATSIRHVYQPGEWYMGLLMLDPAERGTGLGRKVAQHVIAEARADGAPCIRIAVLDANPRGRKFWESLGYCHEKSVQGDDHLRHVLKLDLKETTNAS</sequence>
<dbReference type="AlphaFoldDB" id="A0A1I6G593"/>
<protein>
    <submittedName>
        <fullName evidence="4">Acetyltransferase (GNAT) family protein</fullName>
    </submittedName>
</protein>
<gene>
    <name evidence="4" type="ORF">SAMN04488002_0918</name>
</gene>
<dbReference type="Gene3D" id="3.40.630.30">
    <property type="match status" value="1"/>
</dbReference>
<dbReference type="InterPro" id="IPR050832">
    <property type="entry name" value="Bact_Acetyltransf"/>
</dbReference>
<dbReference type="InterPro" id="IPR000182">
    <property type="entry name" value="GNAT_dom"/>
</dbReference>
<dbReference type="RefSeq" id="WP_090213067.1">
    <property type="nucleotide sequence ID" value="NZ_FOYO01000001.1"/>
</dbReference>
<dbReference type="GO" id="GO:0016747">
    <property type="term" value="F:acyltransferase activity, transferring groups other than amino-acyl groups"/>
    <property type="evidence" value="ECO:0007669"/>
    <property type="project" value="InterPro"/>
</dbReference>
<dbReference type="PROSITE" id="PS51186">
    <property type="entry name" value="GNAT"/>
    <property type="match status" value="1"/>
</dbReference>
<dbReference type="STRING" id="670154.SAMN04488002_0918"/>
<dbReference type="EMBL" id="FOYO01000001">
    <property type="protein sequence ID" value="SFR37332.1"/>
    <property type="molecule type" value="Genomic_DNA"/>
</dbReference>
<organism evidence="4 5">
    <name type="scientific">Litoreibacter janthinus</name>
    <dbReference type="NCBI Taxonomy" id="670154"/>
    <lineage>
        <taxon>Bacteria</taxon>
        <taxon>Pseudomonadati</taxon>
        <taxon>Pseudomonadota</taxon>
        <taxon>Alphaproteobacteria</taxon>
        <taxon>Rhodobacterales</taxon>
        <taxon>Roseobacteraceae</taxon>
        <taxon>Litoreibacter</taxon>
    </lineage>
</organism>
<dbReference type="OrthoDB" id="7992078at2"/>
<reference evidence="5" key="1">
    <citation type="submission" date="2016-10" db="EMBL/GenBank/DDBJ databases">
        <authorList>
            <person name="Varghese N."/>
            <person name="Submissions S."/>
        </authorList>
    </citation>
    <scope>NUCLEOTIDE SEQUENCE [LARGE SCALE GENOMIC DNA]</scope>
    <source>
        <strain evidence="5">DSM 26921</strain>
    </source>
</reference>
<dbReference type="PANTHER" id="PTHR43877">
    <property type="entry name" value="AMINOALKYLPHOSPHONATE N-ACETYLTRANSFERASE-RELATED-RELATED"/>
    <property type="match status" value="1"/>
</dbReference>